<dbReference type="Gene3D" id="3.90.176.10">
    <property type="entry name" value="Toxin ADP-ribosyltransferase, Chain A, domain 1"/>
    <property type="match status" value="1"/>
</dbReference>
<dbReference type="eggNOG" id="ENOG5030QII">
    <property type="taxonomic scope" value="Bacteria"/>
</dbReference>
<gene>
    <name evidence="1" type="ORF">IW19_04215</name>
</gene>
<protein>
    <submittedName>
        <fullName evidence="1">Uncharacterized protein</fullName>
    </submittedName>
</protein>
<keyword evidence="2" id="KW-1185">Reference proteome</keyword>
<dbReference type="STRING" id="362418.IW19_04215"/>
<accession>A0A085ZK23</accession>
<sequence>MKNARLKAIYNETFSDLKLFYRDTNLPDNLILNYKIGQIIQEKGFTDMTSIGGGLSGNFRYLIASANAKDLSKFNPDSAKIGHFLLDSIAYFKVLDIQKIDNQTQVFLLNIPDNSLSLFKNSSSNLEEEITEKARKKFKDKRNIALIPELQTENWKEKTKAPIGMNDSGELFFDDSKIKTESLKRIEINTEKKTISINKKPWWKIW</sequence>
<dbReference type="OrthoDB" id="1371354at2"/>
<reference evidence="1 2" key="1">
    <citation type="submission" date="2014-07" db="EMBL/GenBank/DDBJ databases">
        <title>Genome of Flavobacterium reichenbachii LMG 25512.</title>
        <authorList>
            <person name="Stropko S.J."/>
            <person name="Pipes S.E."/>
            <person name="Newman J.D."/>
        </authorList>
    </citation>
    <scope>NUCLEOTIDE SEQUENCE [LARGE SCALE GENOMIC DNA]</scope>
    <source>
        <strain evidence="1 2">LMG 25512</strain>
    </source>
</reference>
<proteinExistence type="predicted"/>
<dbReference type="RefSeq" id="WP_035681512.1">
    <property type="nucleotide sequence ID" value="NZ_JPRL01000001.1"/>
</dbReference>
<dbReference type="AlphaFoldDB" id="A0A085ZK23"/>
<evidence type="ECO:0000313" key="2">
    <source>
        <dbReference type="Proteomes" id="UP000028715"/>
    </source>
</evidence>
<dbReference type="EMBL" id="JPRL01000001">
    <property type="protein sequence ID" value="KFF04787.1"/>
    <property type="molecule type" value="Genomic_DNA"/>
</dbReference>
<evidence type="ECO:0000313" key="1">
    <source>
        <dbReference type="EMBL" id="KFF04787.1"/>
    </source>
</evidence>
<dbReference type="Proteomes" id="UP000028715">
    <property type="component" value="Unassembled WGS sequence"/>
</dbReference>
<comment type="caution">
    <text evidence="1">The sequence shown here is derived from an EMBL/GenBank/DDBJ whole genome shotgun (WGS) entry which is preliminary data.</text>
</comment>
<name>A0A085ZK23_9FLAO</name>
<organism evidence="1 2">
    <name type="scientific">Flavobacterium reichenbachii</name>
    <dbReference type="NCBI Taxonomy" id="362418"/>
    <lineage>
        <taxon>Bacteria</taxon>
        <taxon>Pseudomonadati</taxon>
        <taxon>Bacteroidota</taxon>
        <taxon>Flavobacteriia</taxon>
        <taxon>Flavobacteriales</taxon>
        <taxon>Flavobacteriaceae</taxon>
        <taxon>Flavobacterium</taxon>
    </lineage>
</organism>